<dbReference type="PROSITE" id="PS00198">
    <property type="entry name" value="4FE4S_FER_1"/>
    <property type="match status" value="1"/>
</dbReference>
<dbReference type="GO" id="GO:0046872">
    <property type="term" value="F:metal ion binding"/>
    <property type="evidence" value="ECO:0007669"/>
    <property type="project" value="UniProtKB-KW"/>
</dbReference>
<keyword evidence="6" id="KW-1185">Reference proteome</keyword>
<evidence type="ECO:0000313" key="5">
    <source>
        <dbReference type="EMBL" id="KJJ85025.1"/>
    </source>
</evidence>
<gene>
    <name evidence="5" type="ORF">OMAG_001099</name>
</gene>
<dbReference type="Gene3D" id="1.10.1060.10">
    <property type="entry name" value="Alpha-helical ferredoxin"/>
    <property type="match status" value="1"/>
</dbReference>
<feature type="domain" description="4Fe-4S ferredoxin-type" evidence="4">
    <location>
        <begin position="287"/>
        <end position="318"/>
    </location>
</feature>
<keyword evidence="2" id="KW-0408">Iron</keyword>
<dbReference type="AlphaFoldDB" id="A0A0F0CUB4"/>
<feature type="domain" description="4Fe-4S ferredoxin-type" evidence="4">
    <location>
        <begin position="207"/>
        <end position="239"/>
    </location>
</feature>
<keyword evidence="1" id="KW-0479">Metal-binding</keyword>
<evidence type="ECO:0000256" key="1">
    <source>
        <dbReference type="ARBA" id="ARBA00022723"/>
    </source>
</evidence>
<evidence type="ECO:0000313" key="6">
    <source>
        <dbReference type="Proteomes" id="UP000033428"/>
    </source>
</evidence>
<proteinExistence type="predicted"/>
<dbReference type="InterPro" id="IPR009051">
    <property type="entry name" value="Helical_ferredxn"/>
</dbReference>
<accession>A0A0F0CUB4</accession>
<dbReference type="GO" id="GO:0051536">
    <property type="term" value="F:iron-sulfur cluster binding"/>
    <property type="evidence" value="ECO:0007669"/>
    <property type="project" value="UniProtKB-KW"/>
</dbReference>
<protein>
    <submittedName>
        <fullName evidence="5">NiFe hydrogenase II subunit beta</fullName>
    </submittedName>
</protein>
<dbReference type="PANTHER" id="PTHR40447:SF1">
    <property type="entry name" value="ANAEROBIC SULFITE REDUCTASE SUBUNIT A"/>
    <property type="match status" value="1"/>
</dbReference>
<organism evidence="5 6">
    <name type="scientific">Candidatus Omnitrophus magneticus</name>
    <dbReference type="NCBI Taxonomy" id="1609969"/>
    <lineage>
        <taxon>Bacteria</taxon>
        <taxon>Pseudomonadati</taxon>
        <taxon>Candidatus Omnitrophota</taxon>
        <taxon>Candidatus Omnitrophus</taxon>
    </lineage>
</organism>
<dbReference type="EMBL" id="JYNY01000227">
    <property type="protein sequence ID" value="KJJ85025.1"/>
    <property type="molecule type" value="Genomic_DNA"/>
</dbReference>
<sequence length="321" mass="36771">MKKAKVVAPRKKGKQFVFDEIDSPGDICLEYLPTILPPKKYFFPQKEKLGSFKAGDIKFSDTTIEIEPTIIFGAHTCDIDGIECLDMVFHKDPSDPYYSKREKANIIIGYECLKPCDGVATCVSMDTHLPKAGYDIMMTEDGDKYILNINSAEGDELIGKLDILEPLKEDVAKLRLKKIHEEKIKKFTVKLKYTYKELPEVFEKAHKSPVWKNVGERCVSCGNCTTVCPTCYCFNVLDEMELSMEKGVRERVWDSCQLEDFAKVAGGENFREEREERQKHRYYRKFDYPIKKYNKFFCTGCGRCTRACVAGISLIETVNGL</sequence>
<evidence type="ECO:0000256" key="3">
    <source>
        <dbReference type="ARBA" id="ARBA00023014"/>
    </source>
</evidence>
<evidence type="ECO:0000256" key="2">
    <source>
        <dbReference type="ARBA" id="ARBA00023004"/>
    </source>
</evidence>
<dbReference type="Proteomes" id="UP000033428">
    <property type="component" value="Unassembled WGS sequence"/>
</dbReference>
<evidence type="ECO:0000259" key="4">
    <source>
        <dbReference type="PROSITE" id="PS51379"/>
    </source>
</evidence>
<comment type="caution">
    <text evidence="5">The sequence shown here is derived from an EMBL/GenBank/DDBJ whole genome shotgun (WGS) entry which is preliminary data.</text>
</comment>
<dbReference type="InterPro" id="IPR017900">
    <property type="entry name" value="4Fe4S_Fe_S_CS"/>
</dbReference>
<name>A0A0F0CUB4_9BACT</name>
<keyword evidence="3" id="KW-0411">Iron-sulfur</keyword>
<dbReference type="PROSITE" id="PS51379">
    <property type="entry name" value="4FE4S_FER_2"/>
    <property type="match status" value="2"/>
</dbReference>
<dbReference type="InterPro" id="IPR017896">
    <property type="entry name" value="4Fe4S_Fe-S-bd"/>
</dbReference>
<dbReference type="SUPFAM" id="SSF46548">
    <property type="entry name" value="alpha-helical ferredoxin"/>
    <property type="match status" value="1"/>
</dbReference>
<reference evidence="5 6" key="1">
    <citation type="submission" date="2015-02" db="EMBL/GenBank/DDBJ databases">
        <title>Single-cell genomics of uncultivated deep-branching MTB reveals a conserved set of magnetosome genes.</title>
        <authorList>
            <person name="Kolinko S."/>
            <person name="Richter M."/>
            <person name="Glockner F.O."/>
            <person name="Brachmann A."/>
            <person name="Schuler D."/>
        </authorList>
    </citation>
    <scope>NUCLEOTIDE SEQUENCE [LARGE SCALE GENOMIC DNA]</scope>
    <source>
        <strain evidence="5">SKK-01</strain>
    </source>
</reference>
<dbReference type="Pfam" id="PF17179">
    <property type="entry name" value="Fer4_22"/>
    <property type="match status" value="1"/>
</dbReference>
<dbReference type="PANTHER" id="PTHR40447">
    <property type="entry name" value="ANAEROBIC SULFITE REDUCTASE SUBUNIT A"/>
    <property type="match status" value="1"/>
</dbReference>